<gene>
    <name evidence="1" type="ORF">Rsw2DRAFT_1005</name>
</gene>
<dbReference type="Proteomes" id="UP000010121">
    <property type="component" value="Unassembled WGS sequence"/>
</dbReference>
<comment type="caution">
    <text evidence="1">The sequence shown here is derived from an EMBL/GenBank/DDBJ whole genome shotgun (WGS) entry which is preliminary data.</text>
</comment>
<dbReference type="eggNOG" id="ENOG502Z7MP">
    <property type="taxonomic scope" value="Bacteria"/>
</dbReference>
<sequence length="367" mass="39898">MANLHDFFPGVRLERSFRYTDSIAAPRIGLGPAGPFPNSALHDPTDRRWLHYAFLSRDGTRAMVANSSWLGPAEGEPAGTERFATILLLHDQGGWHSSQFNAETERPPWSAFTRPHGHGEAGNLRIAAASGSPAVDLALTRSSRPCTSQCAVFAGNQHLRWQSETGVTARGRWQTDGPPVEVDLVGYHERVRGRWGWPDLGEWVFGFANDLGGDPDCPPEWAGVFTFIRPSAAPLEATASFMLWHKGRMIRHFPRRCVSFAVRGEIDRDRVSIAPPLARLLGVPPAAPVPRRLAITARQGDDWLVLDFDADAAVRIVIPSETSLAAFSVHEVVGPCLLEGCVGGRRFQIESRGIVEFSGGAAGDAGG</sequence>
<evidence type="ECO:0008006" key="3">
    <source>
        <dbReference type="Google" id="ProtNLM"/>
    </source>
</evidence>
<dbReference type="AlphaFoldDB" id="C8RYX7"/>
<dbReference type="STRING" id="371731.Rsw2DRAFT_1005"/>
<name>C8RYX7_9RHOB</name>
<evidence type="ECO:0000313" key="2">
    <source>
        <dbReference type="Proteomes" id="UP000010121"/>
    </source>
</evidence>
<proteinExistence type="predicted"/>
<protein>
    <recommendedName>
        <fullName evidence="3">AttH domain-containing protein</fullName>
    </recommendedName>
</protein>
<accession>C8RYX7</accession>
<organism evidence="1 2">
    <name type="scientific">Rhodobacter ferrooxidans</name>
    <dbReference type="NCBI Taxonomy" id="371731"/>
    <lineage>
        <taxon>Bacteria</taxon>
        <taxon>Pseudomonadati</taxon>
        <taxon>Pseudomonadota</taxon>
        <taxon>Alphaproteobacteria</taxon>
        <taxon>Rhodobacterales</taxon>
        <taxon>Rhodobacter group</taxon>
        <taxon>Rhodobacter</taxon>
    </lineage>
</organism>
<dbReference type="EMBL" id="ACYY01000005">
    <property type="protein sequence ID" value="EEW25934.1"/>
    <property type="molecule type" value="Genomic_DNA"/>
</dbReference>
<keyword evidence="2" id="KW-1185">Reference proteome</keyword>
<evidence type="ECO:0000313" key="1">
    <source>
        <dbReference type="EMBL" id="EEW25934.1"/>
    </source>
</evidence>
<reference evidence="1 2" key="1">
    <citation type="submission" date="2009-08" db="EMBL/GenBank/DDBJ databases">
        <title>The draft genome of Rhodobacter sp. SW2.</title>
        <authorList>
            <consortium name="US DOE Joint Genome Institute (JGI-PGF)"/>
            <person name="Lucas S."/>
            <person name="Copeland A."/>
            <person name="Lapidus A."/>
            <person name="Glavina del Rio T."/>
            <person name="Tice H."/>
            <person name="Bruce D."/>
            <person name="Goodwin L."/>
            <person name="Pitluck S."/>
            <person name="Larimer F."/>
            <person name="Land M.L."/>
            <person name="Hauser L."/>
            <person name="Emerson D."/>
        </authorList>
    </citation>
    <scope>NUCLEOTIDE SEQUENCE [LARGE SCALE GENOMIC DNA]</scope>
    <source>
        <strain evidence="1 2">SW2</strain>
    </source>
</reference>
<dbReference type="RefSeq" id="WP_008028698.1">
    <property type="nucleotide sequence ID" value="NZ_ACYY01000005.1"/>
</dbReference>